<dbReference type="SUPFAM" id="SSF53850">
    <property type="entry name" value="Periplasmic binding protein-like II"/>
    <property type="match status" value="1"/>
</dbReference>
<dbReference type="PROSITE" id="PS51257">
    <property type="entry name" value="PROKAR_LIPOPROTEIN"/>
    <property type="match status" value="1"/>
</dbReference>
<dbReference type="PANTHER" id="PTHR43649:SF17">
    <property type="entry name" value="ABC TRANSPORTER SOLUTE BINDING PROTEIN-SUGAR TRANSPORT"/>
    <property type="match status" value="1"/>
</dbReference>
<dbReference type="InterPro" id="IPR022627">
    <property type="entry name" value="DUF3502"/>
</dbReference>
<dbReference type="RefSeq" id="WP_074108514.1">
    <property type="nucleotide sequence ID" value="NZ_LVWI01000059.1"/>
</dbReference>
<reference evidence="3 4" key="1">
    <citation type="submission" date="2016-03" db="EMBL/GenBank/DDBJ databases">
        <authorList>
            <person name="Sant'Anna F.H."/>
            <person name="Ambrosini A."/>
            <person name="Souza R."/>
            <person name="Bach E."/>
            <person name="Fernandes G."/>
            <person name="Balsanelli E."/>
            <person name="Baura V.A."/>
            <person name="Souza E.M."/>
            <person name="Passaglia L."/>
        </authorList>
    </citation>
    <scope>NUCLEOTIDE SEQUENCE [LARGE SCALE GENOMIC DNA]</scope>
    <source>
        <strain evidence="3 4">P26E</strain>
    </source>
</reference>
<sequence length="515" mass="56886">MAGKKGTGLLLSLVLLIGLSLSGCGGNNSNSGAEPTGTKVDSTTAPAASDTATATATEKTNGLEQVELSLYLPGGPDKDVASVEQAINDYLKDKINATIKINQLSWDKPADKVNLMIQSGEVFDMVYTWNFMTNAAKGAYLPLEELLDTYAKETKAQINPAYLQAATVNGHLYAIPTEKELGQSVGFAFDKAIVDKYGFDVNSIAKLEDIEPMLKTIKEKEPGITPLFMNHTDSLNWFTVYPESEDLDGSNEIPTLLDYKTMKVFNEYDTPEILARLKLIREWYKAGYINKNGATDKTELKDAVKSGKAWFTYGNMNPTSTNDWTRLAEKPMIIKTLLPVQVSTKSLQGSMLAISRTSKNPERAMMFMNLIHTDPVLYNLLTFGIEGKHYKKVGDNTVEFIPDSGYNSVSSWMIGNVLLNYLNKDEDPKRVQLYTDWNKNSKVSPVIGFVFDSTKVQSQIGALINITKQYKNTLYSGEKDPEPILKEMNSKLKAAGLDAVISEIQSQMDAFLAAK</sequence>
<evidence type="ECO:0000313" key="3">
    <source>
        <dbReference type="EMBL" id="OKP83491.1"/>
    </source>
</evidence>
<dbReference type="PANTHER" id="PTHR43649">
    <property type="entry name" value="ARABINOSE-BINDING PROTEIN-RELATED"/>
    <property type="match status" value="1"/>
</dbReference>
<feature type="region of interest" description="Disordered" evidence="1">
    <location>
        <begin position="29"/>
        <end position="59"/>
    </location>
</feature>
<dbReference type="Gene3D" id="3.40.190.10">
    <property type="entry name" value="Periplasmic binding protein-like II"/>
    <property type="match status" value="2"/>
</dbReference>
<dbReference type="EMBL" id="LVWI01000059">
    <property type="protein sequence ID" value="OKP83491.1"/>
    <property type="molecule type" value="Genomic_DNA"/>
</dbReference>
<keyword evidence="4" id="KW-1185">Reference proteome</keyword>
<dbReference type="Proteomes" id="UP000186058">
    <property type="component" value="Unassembled WGS sequence"/>
</dbReference>
<proteinExistence type="predicted"/>
<name>A0ABX3EIK4_9BACL</name>
<protein>
    <recommendedName>
        <fullName evidence="2">DUF3502 domain-containing protein</fullName>
    </recommendedName>
</protein>
<accession>A0ABX3EIK4</accession>
<dbReference type="Pfam" id="PF01547">
    <property type="entry name" value="SBP_bac_1"/>
    <property type="match status" value="1"/>
</dbReference>
<dbReference type="Pfam" id="PF12010">
    <property type="entry name" value="DUF3502"/>
    <property type="match status" value="1"/>
</dbReference>
<evidence type="ECO:0000313" key="4">
    <source>
        <dbReference type="Proteomes" id="UP000186058"/>
    </source>
</evidence>
<feature type="domain" description="DUF3502" evidence="2">
    <location>
        <begin position="445"/>
        <end position="513"/>
    </location>
</feature>
<evidence type="ECO:0000259" key="2">
    <source>
        <dbReference type="Pfam" id="PF12010"/>
    </source>
</evidence>
<comment type="caution">
    <text evidence="3">The sequence shown here is derived from an EMBL/GenBank/DDBJ whole genome shotgun (WGS) entry which is preliminary data.</text>
</comment>
<dbReference type="InterPro" id="IPR006059">
    <property type="entry name" value="SBP"/>
</dbReference>
<gene>
    <name evidence="3" type="ORF">A3844_21880</name>
</gene>
<evidence type="ECO:0000256" key="1">
    <source>
        <dbReference type="SAM" id="MobiDB-lite"/>
    </source>
</evidence>
<dbReference type="InterPro" id="IPR050490">
    <property type="entry name" value="Bact_solute-bd_prot1"/>
</dbReference>
<organism evidence="3 4">
    <name type="scientific">Paenibacillus helianthi</name>
    <dbReference type="NCBI Taxonomy" id="1349432"/>
    <lineage>
        <taxon>Bacteria</taxon>
        <taxon>Bacillati</taxon>
        <taxon>Bacillota</taxon>
        <taxon>Bacilli</taxon>
        <taxon>Bacillales</taxon>
        <taxon>Paenibacillaceae</taxon>
        <taxon>Paenibacillus</taxon>
    </lineage>
</organism>
<feature type="compositionally biased region" description="Low complexity" evidence="1">
    <location>
        <begin position="41"/>
        <end position="57"/>
    </location>
</feature>